<organism evidence="2 3">
    <name type="scientific">Prosthecobacter fusiformis</name>
    <dbReference type="NCBI Taxonomy" id="48464"/>
    <lineage>
        <taxon>Bacteria</taxon>
        <taxon>Pseudomonadati</taxon>
        <taxon>Verrucomicrobiota</taxon>
        <taxon>Verrucomicrobiia</taxon>
        <taxon>Verrucomicrobiales</taxon>
        <taxon>Verrucomicrobiaceae</taxon>
        <taxon>Prosthecobacter</taxon>
    </lineage>
</organism>
<sequence>MTQKTLTKAELSQFTGTELWHRHSIARNVLYTDGAKHVAESAGAYWLLDEIAFAQSIRAVTAEGFQLWKLKVSPNHSATLACEDGNSNIVFSRACFKTVQVLKMA</sequence>
<feature type="domain" description="DUF6876" evidence="1">
    <location>
        <begin position="6"/>
        <end position="94"/>
    </location>
</feature>
<dbReference type="OrthoDB" id="1255124at2"/>
<reference evidence="2 3" key="1">
    <citation type="submission" date="2019-03" db="EMBL/GenBank/DDBJ databases">
        <title>Genomic Encyclopedia of Archaeal and Bacterial Type Strains, Phase II (KMG-II): from individual species to whole genera.</title>
        <authorList>
            <person name="Goeker M."/>
        </authorList>
    </citation>
    <scope>NUCLEOTIDE SEQUENCE [LARGE SCALE GENOMIC DNA]</scope>
    <source>
        <strain evidence="2 3">ATCC 25309</strain>
    </source>
</reference>
<dbReference type="EMBL" id="SOCA01000005">
    <property type="protein sequence ID" value="TDU69461.1"/>
    <property type="molecule type" value="Genomic_DNA"/>
</dbReference>
<evidence type="ECO:0000259" key="1">
    <source>
        <dbReference type="Pfam" id="PF21781"/>
    </source>
</evidence>
<dbReference type="InterPro" id="IPR049241">
    <property type="entry name" value="DUF6876"/>
</dbReference>
<name>A0A4R7RUV6_9BACT</name>
<comment type="caution">
    <text evidence="2">The sequence shown here is derived from an EMBL/GenBank/DDBJ whole genome shotgun (WGS) entry which is preliminary data.</text>
</comment>
<evidence type="ECO:0000313" key="2">
    <source>
        <dbReference type="EMBL" id="TDU69461.1"/>
    </source>
</evidence>
<evidence type="ECO:0000313" key="3">
    <source>
        <dbReference type="Proteomes" id="UP000295662"/>
    </source>
</evidence>
<dbReference type="Pfam" id="PF21781">
    <property type="entry name" value="DUF6876"/>
    <property type="match status" value="1"/>
</dbReference>
<proteinExistence type="predicted"/>
<accession>A0A4R7RUV6</accession>
<protein>
    <recommendedName>
        <fullName evidence="1">DUF6876 domain-containing protein</fullName>
    </recommendedName>
</protein>
<dbReference type="AlphaFoldDB" id="A0A4R7RUV6"/>
<dbReference type="Proteomes" id="UP000295662">
    <property type="component" value="Unassembled WGS sequence"/>
</dbReference>
<keyword evidence="3" id="KW-1185">Reference proteome</keyword>
<dbReference type="RefSeq" id="WP_133796141.1">
    <property type="nucleotide sequence ID" value="NZ_SOCA01000005.1"/>
</dbReference>
<gene>
    <name evidence="2" type="ORF">EI77_03116</name>
</gene>